<evidence type="ECO:0000256" key="3">
    <source>
        <dbReference type="ARBA" id="ARBA00022801"/>
    </source>
</evidence>
<dbReference type="GO" id="GO:0016788">
    <property type="term" value="F:hydrolase activity, acting on ester bonds"/>
    <property type="evidence" value="ECO:0007669"/>
    <property type="project" value="InterPro"/>
</dbReference>
<dbReference type="CDD" id="cd01837">
    <property type="entry name" value="SGNH_plant_lipase_like"/>
    <property type="match status" value="1"/>
</dbReference>
<dbReference type="InterPro" id="IPR001087">
    <property type="entry name" value="GDSL"/>
</dbReference>
<evidence type="ECO:0000256" key="1">
    <source>
        <dbReference type="ARBA" id="ARBA00008668"/>
    </source>
</evidence>
<dbReference type="SUPFAM" id="SSF52266">
    <property type="entry name" value="SGNH hydrolase"/>
    <property type="match status" value="1"/>
</dbReference>
<keyword evidence="3" id="KW-0378">Hydrolase</keyword>
<dbReference type="EMBL" id="CM029046">
    <property type="protein sequence ID" value="KAG2586083.1"/>
    <property type="molecule type" value="Genomic_DNA"/>
</dbReference>
<protein>
    <recommendedName>
        <fullName evidence="8">GDSL esterase/lipase</fullName>
    </recommendedName>
</protein>
<dbReference type="PANTHER" id="PTHR22835">
    <property type="entry name" value="ZINC FINGER FYVE DOMAIN CONTAINING PROTEIN"/>
    <property type="match status" value="1"/>
</dbReference>
<evidence type="ECO:0008006" key="8">
    <source>
        <dbReference type="Google" id="ProtNLM"/>
    </source>
</evidence>
<dbReference type="AlphaFoldDB" id="A0A8T0RN62"/>
<dbReference type="Proteomes" id="UP000823388">
    <property type="component" value="Chromosome 5N"/>
</dbReference>
<dbReference type="Gene3D" id="3.40.50.1110">
    <property type="entry name" value="SGNH hydrolase"/>
    <property type="match status" value="1"/>
</dbReference>
<dbReference type="Pfam" id="PF00657">
    <property type="entry name" value="Lipase_GDSL"/>
    <property type="match status" value="1"/>
</dbReference>
<comment type="similarity">
    <text evidence="1">Belongs to the 'GDSL' lipolytic enzyme family.</text>
</comment>
<keyword evidence="4" id="KW-0325">Glycoprotein</keyword>
<evidence type="ECO:0000313" key="6">
    <source>
        <dbReference type="EMBL" id="KAG2586083.1"/>
    </source>
</evidence>
<evidence type="ECO:0000256" key="2">
    <source>
        <dbReference type="ARBA" id="ARBA00022729"/>
    </source>
</evidence>
<sequence length="436" mass="46990">MHRSKSSSRCAAGRSARSSRSRSSDTDTSHALPASSIGSSSICRGRRKMTPMRSLQRAAVVLVLLSPWEPTPALAASSPGARRRYESIFSLGDSFTDTGNNPAVFAWYSIPDPVTRPPYGSTFFGRPTGRNCDGRLIIDFIAEALGLPYVPPYLGPPFGSPPASSGGSFRRGASLAVGGATALDAAFFRSRGILPAPSKFPLNASLSVQLDWFESHLKPSLCRTTTQAECEELLGRSLFFVGEFGVNDYLFALGKMSLQGIRSVVVPSIVQTIRQAIERLIITHGAKAVVVPGVIPLGCSPPVLFLFPEPDPAEYDAKTGCMPRHNELGRHHNAALQESLKELRAKHHGVSIVYADFFGPVMDMVESPRKLGFREDVLSVCCGGGHGKYNYNISVPCGDANASTCSRPSASLYWDGVHFTEAANRHISRSWLSSIS</sequence>
<dbReference type="PANTHER" id="PTHR22835:SF620">
    <property type="entry name" value="OS01G0223000 PROTEIN"/>
    <property type="match status" value="1"/>
</dbReference>
<evidence type="ECO:0000256" key="5">
    <source>
        <dbReference type="SAM" id="MobiDB-lite"/>
    </source>
</evidence>
<accession>A0A8T0RN62</accession>
<name>A0A8T0RN62_PANVG</name>
<evidence type="ECO:0000313" key="7">
    <source>
        <dbReference type="Proteomes" id="UP000823388"/>
    </source>
</evidence>
<comment type="caution">
    <text evidence="6">The sequence shown here is derived from an EMBL/GenBank/DDBJ whole genome shotgun (WGS) entry which is preliminary data.</text>
</comment>
<feature type="compositionally biased region" description="Low complexity" evidence="5">
    <location>
        <begin position="7"/>
        <end position="18"/>
    </location>
</feature>
<keyword evidence="7" id="KW-1185">Reference proteome</keyword>
<reference evidence="6" key="1">
    <citation type="submission" date="2020-05" db="EMBL/GenBank/DDBJ databases">
        <title>WGS assembly of Panicum virgatum.</title>
        <authorList>
            <person name="Lovell J.T."/>
            <person name="Jenkins J."/>
            <person name="Shu S."/>
            <person name="Juenger T.E."/>
            <person name="Schmutz J."/>
        </authorList>
    </citation>
    <scope>NUCLEOTIDE SEQUENCE</scope>
    <source>
        <strain evidence="6">AP13</strain>
    </source>
</reference>
<gene>
    <name evidence="6" type="ORF">PVAP13_5NG020200</name>
</gene>
<evidence type="ECO:0000256" key="4">
    <source>
        <dbReference type="ARBA" id="ARBA00023180"/>
    </source>
</evidence>
<organism evidence="6 7">
    <name type="scientific">Panicum virgatum</name>
    <name type="common">Blackwell switchgrass</name>
    <dbReference type="NCBI Taxonomy" id="38727"/>
    <lineage>
        <taxon>Eukaryota</taxon>
        <taxon>Viridiplantae</taxon>
        <taxon>Streptophyta</taxon>
        <taxon>Embryophyta</taxon>
        <taxon>Tracheophyta</taxon>
        <taxon>Spermatophyta</taxon>
        <taxon>Magnoliopsida</taxon>
        <taxon>Liliopsida</taxon>
        <taxon>Poales</taxon>
        <taxon>Poaceae</taxon>
        <taxon>PACMAD clade</taxon>
        <taxon>Panicoideae</taxon>
        <taxon>Panicodae</taxon>
        <taxon>Paniceae</taxon>
        <taxon>Panicinae</taxon>
        <taxon>Panicum</taxon>
        <taxon>Panicum sect. Hiantes</taxon>
    </lineage>
</organism>
<dbReference type="InterPro" id="IPR035669">
    <property type="entry name" value="SGNH_plant_lipase-like"/>
</dbReference>
<keyword evidence="2" id="KW-0732">Signal</keyword>
<proteinExistence type="inferred from homology"/>
<feature type="region of interest" description="Disordered" evidence="5">
    <location>
        <begin position="1"/>
        <end position="45"/>
    </location>
</feature>
<dbReference type="InterPro" id="IPR036514">
    <property type="entry name" value="SGNH_hydro_sf"/>
</dbReference>